<protein>
    <submittedName>
        <fullName evidence="1">Oidioi.mRNA.OKI2018_I69.PAR.g10066.t1.cds</fullName>
    </submittedName>
</protein>
<keyword evidence="2" id="KW-1185">Reference proteome</keyword>
<sequence>MHIISEEESPRPITNCCHAWPWNTRAIRSYYETATYPEKEWVEERIGQFPVQGEFLNISSADGLIEFMNDVQVPVLIQAANSQLIQSSKSSGTLEIVTDCIANFSRNYYPEQESAYLSLFDTASRSSLTDGDEFFGASLMKVVVSLSEQNLGQELLQKSETTLEWTERLLEEKQGGKEVQIRCLFAVNNMINETDWTLRREKSKDVIYVILELINFSQEK</sequence>
<proteinExistence type="predicted"/>
<dbReference type="EMBL" id="OU015568">
    <property type="protein sequence ID" value="CAG5082219.1"/>
    <property type="molecule type" value="Genomic_DNA"/>
</dbReference>
<evidence type="ECO:0000313" key="2">
    <source>
        <dbReference type="Proteomes" id="UP001158576"/>
    </source>
</evidence>
<dbReference type="Proteomes" id="UP001158576">
    <property type="component" value="Chromosome PAR"/>
</dbReference>
<name>A0ABN7RUK9_OIKDI</name>
<evidence type="ECO:0000313" key="1">
    <source>
        <dbReference type="EMBL" id="CAG5082219.1"/>
    </source>
</evidence>
<accession>A0ABN7RUK9</accession>
<reference evidence="1 2" key="1">
    <citation type="submission" date="2021-04" db="EMBL/GenBank/DDBJ databases">
        <authorList>
            <person name="Bliznina A."/>
        </authorList>
    </citation>
    <scope>NUCLEOTIDE SEQUENCE [LARGE SCALE GENOMIC DNA]</scope>
</reference>
<organism evidence="1 2">
    <name type="scientific">Oikopleura dioica</name>
    <name type="common">Tunicate</name>
    <dbReference type="NCBI Taxonomy" id="34765"/>
    <lineage>
        <taxon>Eukaryota</taxon>
        <taxon>Metazoa</taxon>
        <taxon>Chordata</taxon>
        <taxon>Tunicata</taxon>
        <taxon>Appendicularia</taxon>
        <taxon>Copelata</taxon>
        <taxon>Oikopleuridae</taxon>
        <taxon>Oikopleura</taxon>
    </lineage>
</organism>
<gene>
    <name evidence="1" type="ORF">OKIOD_LOCUS1624</name>
</gene>